<dbReference type="EMBL" id="FNYK01000031">
    <property type="protein sequence ID" value="SEI88632.1"/>
    <property type="molecule type" value="Genomic_DNA"/>
</dbReference>
<keyword evidence="2" id="KW-1185">Reference proteome</keyword>
<dbReference type="OrthoDB" id="1828164at2"/>
<sequence length="157" mass="17602">MSIKITRTLRILLVVFIAVYIGLTVKGATPSQTSFETMRKVIAKYQNKNTQLGNNQAVKRLYKLNPADYEGVLLYQPSSTMNAEEILVVKLKDKSQANDVKNAIEERKKTQLNTFKGYGAAQTDLLNKSIIDVQPNYILYVVDGKASVIDDAFRKAL</sequence>
<dbReference type="AlphaFoldDB" id="A0A1H6UL77"/>
<dbReference type="GeneID" id="54120256"/>
<name>A0A1H6UL77_9FIRM</name>
<dbReference type="InterPro" id="IPR025648">
    <property type="entry name" value="DUF4358"/>
</dbReference>
<evidence type="ECO:0008006" key="3">
    <source>
        <dbReference type="Google" id="ProtNLM"/>
    </source>
</evidence>
<accession>A0A1H6UL77</accession>
<dbReference type="Pfam" id="PF14270">
    <property type="entry name" value="DUF4358"/>
    <property type="match status" value="1"/>
</dbReference>
<dbReference type="eggNOG" id="ENOG5032YIB">
    <property type="taxonomic scope" value="Bacteria"/>
</dbReference>
<gene>
    <name evidence="1" type="ORF">SAMN04487834_103126</name>
</gene>
<dbReference type="RefSeq" id="WP_051646896.1">
    <property type="nucleotide sequence ID" value="NZ_FNYK01000031.1"/>
</dbReference>
<evidence type="ECO:0000313" key="1">
    <source>
        <dbReference type="EMBL" id="SEI88632.1"/>
    </source>
</evidence>
<dbReference type="STRING" id="322505.SAMN04487836_10388"/>
<organism evidence="1 2">
    <name type="scientific">Sharpea azabuensis</name>
    <dbReference type="NCBI Taxonomy" id="322505"/>
    <lineage>
        <taxon>Bacteria</taxon>
        <taxon>Bacillati</taxon>
        <taxon>Bacillota</taxon>
        <taxon>Erysipelotrichia</taxon>
        <taxon>Erysipelotrichales</taxon>
        <taxon>Coprobacillaceae</taxon>
        <taxon>Sharpea</taxon>
    </lineage>
</organism>
<evidence type="ECO:0000313" key="2">
    <source>
        <dbReference type="Proteomes" id="UP000183028"/>
    </source>
</evidence>
<reference evidence="2" key="1">
    <citation type="submission" date="2016-10" db="EMBL/GenBank/DDBJ databases">
        <authorList>
            <person name="Varghese N."/>
        </authorList>
    </citation>
    <scope>NUCLEOTIDE SEQUENCE [LARGE SCALE GENOMIC DNA]</scope>
    <source>
        <strain evidence="2">DSM 20406</strain>
    </source>
</reference>
<protein>
    <recommendedName>
        <fullName evidence="3">DUF4358 domain-containing protein</fullName>
    </recommendedName>
</protein>
<proteinExistence type="predicted"/>
<dbReference type="Proteomes" id="UP000183028">
    <property type="component" value="Unassembled WGS sequence"/>
</dbReference>